<dbReference type="PROSITE" id="PS51885">
    <property type="entry name" value="NEPRILYSIN"/>
    <property type="match status" value="1"/>
</dbReference>
<evidence type="ECO:0000256" key="3">
    <source>
        <dbReference type="ARBA" id="ARBA00022670"/>
    </source>
</evidence>
<dbReference type="Proteomes" id="UP001321473">
    <property type="component" value="Unassembled WGS sequence"/>
</dbReference>
<dbReference type="PANTHER" id="PTHR11733:SF241">
    <property type="entry name" value="GH26575P-RELATED"/>
    <property type="match status" value="1"/>
</dbReference>
<keyword evidence="6" id="KW-0862">Zinc</keyword>
<evidence type="ECO:0000256" key="4">
    <source>
        <dbReference type="ARBA" id="ARBA00022723"/>
    </source>
</evidence>
<comment type="caution">
    <text evidence="10">The sequence shown here is derived from an EMBL/GenBank/DDBJ whole genome shotgun (WGS) entry which is preliminary data.</text>
</comment>
<dbReference type="GO" id="GO:0046872">
    <property type="term" value="F:metal ion binding"/>
    <property type="evidence" value="ECO:0007669"/>
    <property type="project" value="UniProtKB-KW"/>
</dbReference>
<dbReference type="SUPFAM" id="SSF55486">
    <property type="entry name" value="Metalloproteases ('zincins'), catalytic domain"/>
    <property type="match status" value="1"/>
</dbReference>
<name>A0AAQ4FDU2_AMBAM</name>
<protein>
    <recommendedName>
        <fullName evidence="12">M13 family peptidase</fullName>
    </recommendedName>
</protein>
<organism evidence="10 11">
    <name type="scientific">Amblyomma americanum</name>
    <name type="common">Lone star tick</name>
    <dbReference type="NCBI Taxonomy" id="6943"/>
    <lineage>
        <taxon>Eukaryota</taxon>
        <taxon>Metazoa</taxon>
        <taxon>Ecdysozoa</taxon>
        <taxon>Arthropoda</taxon>
        <taxon>Chelicerata</taxon>
        <taxon>Arachnida</taxon>
        <taxon>Acari</taxon>
        <taxon>Parasitiformes</taxon>
        <taxon>Ixodida</taxon>
        <taxon>Ixodoidea</taxon>
        <taxon>Ixodidae</taxon>
        <taxon>Amblyomminae</taxon>
        <taxon>Amblyomma</taxon>
    </lineage>
</organism>
<keyword evidence="4" id="KW-0479">Metal-binding</keyword>
<reference evidence="10 11" key="1">
    <citation type="journal article" date="2023" name="Arcadia Sci">
        <title>De novo assembly of a long-read Amblyomma americanum tick genome.</title>
        <authorList>
            <person name="Chou S."/>
            <person name="Poskanzer K.E."/>
            <person name="Rollins M."/>
            <person name="Thuy-Boun P.S."/>
        </authorList>
    </citation>
    <scope>NUCLEOTIDE SEQUENCE [LARGE SCALE GENOMIC DNA]</scope>
    <source>
        <strain evidence="10">F_SG_1</strain>
        <tissue evidence="10">Salivary glands</tissue>
    </source>
</reference>
<dbReference type="Gene3D" id="1.10.1380.10">
    <property type="entry name" value="Neutral endopeptidase , domain2"/>
    <property type="match status" value="1"/>
</dbReference>
<dbReference type="GO" id="GO:0016485">
    <property type="term" value="P:protein processing"/>
    <property type="evidence" value="ECO:0007669"/>
    <property type="project" value="TreeGrafter"/>
</dbReference>
<evidence type="ECO:0000256" key="2">
    <source>
        <dbReference type="ARBA" id="ARBA00007357"/>
    </source>
</evidence>
<proteinExistence type="inferred from homology"/>
<feature type="domain" description="Peptidase M13 C-terminal" evidence="8">
    <location>
        <begin position="541"/>
        <end position="740"/>
    </location>
</feature>
<keyword evidence="7" id="KW-0482">Metalloprotease</keyword>
<sequence>MLNWNCVIMNFTSFDNCDLLMISNVSSRLCMMHLPLPGRPKSSRFRDTCWKPQCIALADIIAGGLGKANPCEDFHAFVCGDQEESKGVRSSAMKISALRGLQDILKYSHAARQRTLSASDKFRAAYKSCLAGGNNSSQLQAVVLRALKRRGFEEWPAVKKESAENTHENYQKVFKRIGLRPFFDYRVRGKPKRAKQRPTITITKPTDFFVSDDKPSQRGALVDAHKLKNMSEQKAVREQFSDPGVVRYKKFIVRAIALLNSSISEEQSMLLADDIIAFEKTLAQLSNQATLNKVEIKVTSGNSTLSARNFTMRSALQKDLEAVNVTLDDGIQVMLEYPDYYTSFLDSMSKMNDAATITNYAAWTYVRSLAEMEGTPLHDLYLAYNSNETLSKGSQKSSDVAASCIKQLLQPHMMRIAGASLYNKYNFNKYDRNNVNKMINFIMSSFTKVVTENKWMSLSTKKKVIERLSRMELIIGYPDWMLNDAEVDGLYKFIPHLTENASFVEHLIWMQENSHNQQLLKLKAEFEEKEFADVALFPHMYYIERTDTLVLPAAELVPYYKRPPMPRALNFGTVGALAGFLIVNVLDRFDTFLVADNGKRTGSKLVTEEFWDQETKRNFCEASDCLKNEECREKKHLKNGSEARLDEYIGLRASFMALKKSIDNYTRPHLLPGTDFDTEDKIFFLSFGHLFCPFNIGKSLARSRSDDSAANQDGDSYKKRLNDVMKGFDGFQKAFKCAVTKDECNLLPPAIRR</sequence>
<dbReference type="Gene3D" id="3.40.390.10">
    <property type="entry name" value="Collagenase (Catalytic Domain)"/>
    <property type="match status" value="1"/>
</dbReference>
<evidence type="ECO:0000256" key="7">
    <source>
        <dbReference type="ARBA" id="ARBA00023049"/>
    </source>
</evidence>
<dbReference type="AlphaFoldDB" id="A0AAQ4FDU2"/>
<evidence type="ECO:0008006" key="12">
    <source>
        <dbReference type="Google" id="ProtNLM"/>
    </source>
</evidence>
<dbReference type="InterPro" id="IPR024079">
    <property type="entry name" value="MetalloPept_cat_dom_sf"/>
</dbReference>
<keyword evidence="5" id="KW-0378">Hydrolase</keyword>
<evidence type="ECO:0000256" key="1">
    <source>
        <dbReference type="ARBA" id="ARBA00001947"/>
    </source>
</evidence>
<dbReference type="InterPro" id="IPR042089">
    <property type="entry name" value="Peptidase_M13_dom_2"/>
</dbReference>
<keyword evidence="3" id="KW-0645">Protease</keyword>
<feature type="domain" description="Peptidase M13 N-terminal" evidence="9">
    <location>
        <begin position="70"/>
        <end position="478"/>
    </location>
</feature>
<evidence type="ECO:0000256" key="5">
    <source>
        <dbReference type="ARBA" id="ARBA00022801"/>
    </source>
</evidence>
<gene>
    <name evidence="10" type="ORF">V5799_008847</name>
</gene>
<dbReference type="InterPro" id="IPR000718">
    <property type="entry name" value="Peptidase_M13"/>
</dbReference>
<dbReference type="Pfam" id="PF01431">
    <property type="entry name" value="Peptidase_M13"/>
    <property type="match status" value="1"/>
</dbReference>
<accession>A0AAQ4FDU2</accession>
<dbReference type="EMBL" id="JARKHS020004267">
    <property type="protein sequence ID" value="KAK8784788.1"/>
    <property type="molecule type" value="Genomic_DNA"/>
</dbReference>
<comment type="cofactor">
    <cofactor evidence="1">
        <name>Zn(2+)</name>
        <dbReference type="ChEBI" id="CHEBI:29105"/>
    </cofactor>
</comment>
<comment type="similarity">
    <text evidence="2">Belongs to the peptidase M13 family.</text>
</comment>
<dbReference type="PANTHER" id="PTHR11733">
    <property type="entry name" value="ZINC METALLOPROTEASE FAMILY M13 NEPRILYSIN-RELATED"/>
    <property type="match status" value="1"/>
</dbReference>
<evidence type="ECO:0000256" key="6">
    <source>
        <dbReference type="ARBA" id="ARBA00022833"/>
    </source>
</evidence>
<evidence type="ECO:0000313" key="11">
    <source>
        <dbReference type="Proteomes" id="UP001321473"/>
    </source>
</evidence>
<dbReference type="GO" id="GO:0004222">
    <property type="term" value="F:metalloendopeptidase activity"/>
    <property type="evidence" value="ECO:0007669"/>
    <property type="project" value="InterPro"/>
</dbReference>
<dbReference type="InterPro" id="IPR008753">
    <property type="entry name" value="Peptidase_M13_N"/>
</dbReference>
<evidence type="ECO:0000313" key="10">
    <source>
        <dbReference type="EMBL" id="KAK8784788.1"/>
    </source>
</evidence>
<dbReference type="GO" id="GO:0005886">
    <property type="term" value="C:plasma membrane"/>
    <property type="evidence" value="ECO:0007669"/>
    <property type="project" value="TreeGrafter"/>
</dbReference>
<evidence type="ECO:0000259" key="9">
    <source>
        <dbReference type="Pfam" id="PF05649"/>
    </source>
</evidence>
<evidence type="ECO:0000259" key="8">
    <source>
        <dbReference type="Pfam" id="PF01431"/>
    </source>
</evidence>
<dbReference type="InterPro" id="IPR018497">
    <property type="entry name" value="Peptidase_M13_C"/>
</dbReference>
<dbReference type="Pfam" id="PF05649">
    <property type="entry name" value="Peptidase_M13_N"/>
    <property type="match status" value="1"/>
</dbReference>
<keyword evidence="11" id="KW-1185">Reference proteome</keyword>